<dbReference type="EMBL" id="CP045227">
    <property type="protein sequence ID" value="QFS51404.1"/>
    <property type="molecule type" value="Genomic_DNA"/>
</dbReference>
<reference evidence="1 2" key="1">
    <citation type="submission" date="2019-10" db="EMBL/GenBank/DDBJ databases">
        <title>Genomic and transcriptomic insights into the perfect genentic adaptation of a filamentous nitrogen-fixing cyanobacterium to rice fields.</title>
        <authorList>
            <person name="Chen Z."/>
        </authorList>
    </citation>
    <scope>NUCLEOTIDE SEQUENCE [LARGE SCALE GENOMIC DNA]</scope>
    <source>
        <strain evidence="1">CCNUC1</strain>
    </source>
</reference>
<keyword evidence="2" id="KW-1185">Reference proteome</keyword>
<accession>A0A5P8WFF2</accession>
<sequence length="66" mass="7207">MLLEEFDAEYVGVLVGNEAVVFVEFISLCFDAEVVDSVENGELETSVIFSKIIAKSNVVLPLIAEI</sequence>
<name>A0A5P8WFF2_9NOSO</name>
<organism evidence="1 2">
    <name type="scientific">Nostoc sphaeroides CCNUC1</name>
    <dbReference type="NCBI Taxonomy" id="2653204"/>
    <lineage>
        <taxon>Bacteria</taxon>
        <taxon>Bacillati</taxon>
        <taxon>Cyanobacteriota</taxon>
        <taxon>Cyanophyceae</taxon>
        <taxon>Nostocales</taxon>
        <taxon>Nostocaceae</taxon>
        <taxon>Nostoc</taxon>
    </lineage>
</organism>
<gene>
    <name evidence="1" type="ORF">GXM_08898</name>
</gene>
<protein>
    <submittedName>
        <fullName evidence="1">Uncharacterized protein</fullName>
    </submittedName>
</protein>
<proteinExistence type="predicted"/>
<dbReference type="Proteomes" id="UP000326678">
    <property type="component" value="Chromosome Gxm2"/>
</dbReference>
<dbReference type="AlphaFoldDB" id="A0A5P8WFF2"/>
<evidence type="ECO:0000313" key="1">
    <source>
        <dbReference type="EMBL" id="QFS51404.1"/>
    </source>
</evidence>
<dbReference type="KEGG" id="nsh:GXM_08898"/>
<evidence type="ECO:0000313" key="2">
    <source>
        <dbReference type="Proteomes" id="UP000326678"/>
    </source>
</evidence>